<reference evidence="6 7" key="1">
    <citation type="submission" date="2018-10" db="EMBL/GenBank/DDBJ databases">
        <title>Kocuria sp. M5W7-7, whole genome shotgun sequence.</title>
        <authorList>
            <person name="Tuo L."/>
        </authorList>
    </citation>
    <scope>NUCLEOTIDE SEQUENCE [LARGE SCALE GENOMIC DNA]</scope>
    <source>
        <strain evidence="6 7">M5W7-7</strain>
    </source>
</reference>
<evidence type="ECO:0000313" key="6">
    <source>
        <dbReference type="EMBL" id="ROZ63476.1"/>
    </source>
</evidence>
<dbReference type="InterPro" id="IPR005471">
    <property type="entry name" value="Tscrpt_reg_IclR_N"/>
</dbReference>
<dbReference type="Gene3D" id="1.10.10.10">
    <property type="entry name" value="Winged helix-like DNA-binding domain superfamily/Winged helix DNA-binding domain"/>
    <property type="match status" value="1"/>
</dbReference>
<evidence type="ECO:0000256" key="1">
    <source>
        <dbReference type="ARBA" id="ARBA00023015"/>
    </source>
</evidence>
<dbReference type="EMBL" id="RKMF01000006">
    <property type="protein sequence ID" value="ROZ63476.1"/>
    <property type="molecule type" value="Genomic_DNA"/>
</dbReference>
<dbReference type="PANTHER" id="PTHR30136:SF24">
    <property type="entry name" value="HTH-TYPE TRANSCRIPTIONAL REPRESSOR ALLR"/>
    <property type="match status" value="1"/>
</dbReference>
<dbReference type="PROSITE" id="PS51078">
    <property type="entry name" value="ICLR_ED"/>
    <property type="match status" value="1"/>
</dbReference>
<dbReference type="GO" id="GO:0045892">
    <property type="term" value="P:negative regulation of DNA-templated transcription"/>
    <property type="evidence" value="ECO:0007669"/>
    <property type="project" value="TreeGrafter"/>
</dbReference>
<dbReference type="GO" id="GO:0003700">
    <property type="term" value="F:DNA-binding transcription factor activity"/>
    <property type="evidence" value="ECO:0007669"/>
    <property type="project" value="TreeGrafter"/>
</dbReference>
<dbReference type="GO" id="GO:0003677">
    <property type="term" value="F:DNA binding"/>
    <property type="evidence" value="ECO:0007669"/>
    <property type="project" value="UniProtKB-KW"/>
</dbReference>
<sequence length="259" mass="27415">MANSPSGETVIQRVDRVLGAFTSRTRRLTAAQVAKRADLPPSTAHRLCAELARCGWLDREGDAFVVGTRLWELSTRSAPESSLASVATPFMQDVQAALGHHIHLGRVEGGEVLFLQRLSERGAREISSAVAERLPLHVSAVGLVLLAWMDEAERASYLAELAASGTHPPQGSVENLEAVLQTARSAGHVVQTGNIEHDRTAIAVPVKGAQGSVVAALGAVLDRTAGPVDPGATVQVLRAASHGIERTLREETARERVAG</sequence>
<dbReference type="InterPro" id="IPR014757">
    <property type="entry name" value="Tscrpt_reg_IclR_C"/>
</dbReference>
<dbReference type="SUPFAM" id="SSF46785">
    <property type="entry name" value="Winged helix' DNA-binding domain"/>
    <property type="match status" value="1"/>
</dbReference>
<accession>A0A3N3ZU50</accession>
<evidence type="ECO:0000256" key="3">
    <source>
        <dbReference type="ARBA" id="ARBA00023163"/>
    </source>
</evidence>
<dbReference type="Gene3D" id="3.30.450.40">
    <property type="match status" value="1"/>
</dbReference>
<dbReference type="PANTHER" id="PTHR30136">
    <property type="entry name" value="HELIX-TURN-HELIX TRANSCRIPTIONAL REGULATOR, ICLR FAMILY"/>
    <property type="match status" value="1"/>
</dbReference>
<dbReference type="SUPFAM" id="SSF55781">
    <property type="entry name" value="GAF domain-like"/>
    <property type="match status" value="1"/>
</dbReference>
<keyword evidence="2" id="KW-0238">DNA-binding</keyword>
<name>A0A3N3ZU50_9MICC</name>
<dbReference type="AlphaFoldDB" id="A0A3N3ZU50"/>
<dbReference type="SMART" id="SM00346">
    <property type="entry name" value="HTH_ICLR"/>
    <property type="match status" value="1"/>
</dbReference>
<keyword evidence="7" id="KW-1185">Reference proteome</keyword>
<feature type="domain" description="HTH iclR-type" evidence="4">
    <location>
        <begin position="8"/>
        <end position="68"/>
    </location>
</feature>
<dbReference type="Proteomes" id="UP000270616">
    <property type="component" value="Unassembled WGS sequence"/>
</dbReference>
<dbReference type="Pfam" id="PF09339">
    <property type="entry name" value="HTH_IclR"/>
    <property type="match status" value="1"/>
</dbReference>
<comment type="caution">
    <text evidence="6">The sequence shown here is derived from an EMBL/GenBank/DDBJ whole genome shotgun (WGS) entry which is preliminary data.</text>
</comment>
<dbReference type="Pfam" id="PF01614">
    <property type="entry name" value="IclR_C"/>
    <property type="match status" value="1"/>
</dbReference>
<keyword evidence="1" id="KW-0805">Transcription regulation</keyword>
<evidence type="ECO:0000259" key="5">
    <source>
        <dbReference type="PROSITE" id="PS51078"/>
    </source>
</evidence>
<dbReference type="RefSeq" id="WP_123824889.1">
    <property type="nucleotide sequence ID" value="NZ_RKMF01000006.1"/>
</dbReference>
<evidence type="ECO:0000256" key="2">
    <source>
        <dbReference type="ARBA" id="ARBA00023125"/>
    </source>
</evidence>
<dbReference type="PROSITE" id="PS51077">
    <property type="entry name" value="HTH_ICLR"/>
    <property type="match status" value="1"/>
</dbReference>
<evidence type="ECO:0000259" key="4">
    <source>
        <dbReference type="PROSITE" id="PS51077"/>
    </source>
</evidence>
<dbReference type="InterPro" id="IPR036388">
    <property type="entry name" value="WH-like_DNA-bd_sf"/>
</dbReference>
<gene>
    <name evidence="6" type="ORF">EDL96_05940</name>
</gene>
<protein>
    <submittedName>
        <fullName evidence="6">IclR family transcriptional regulator</fullName>
    </submittedName>
</protein>
<proteinExistence type="predicted"/>
<dbReference type="InterPro" id="IPR036390">
    <property type="entry name" value="WH_DNA-bd_sf"/>
</dbReference>
<dbReference type="InterPro" id="IPR050707">
    <property type="entry name" value="HTH_MetabolicPath_Reg"/>
</dbReference>
<organism evidence="6 7">
    <name type="scientific">Kocuria soli</name>
    <dbReference type="NCBI Taxonomy" id="2485125"/>
    <lineage>
        <taxon>Bacteria</taxon>
        <taxon>Bacillati</taxon>
        <taxon>Actinomycetota</taxon>
        <taxon>Actinomycetes</taxon>
        <taxon>Micrococcales</taxon>
        <taxon>Micrococcaceae</taxon>
        <taxon>Kocuria</taxon>
    </lineage>
</organism>
<dbReference type="OrthoDB" id="4068713at2"/>
<evidence type="ECO:0000313" key="7">
    <source>
        <dbReference type="Proteomes" id="UP000270616"/>
    </source>
</evidence>
<keyword evidence="3" id="KW-0804">Transcription</keyword>
<feature type="domain" description="IclR-ED" evidence="5">
    <location>
        <begin position="69"/>
        <end position="250"/>
    </location>
</feature>
<dbReference type="InterPro" id="IPR029016">
    <property type="entry name" value="GAF-like_dom_sf"/>
</dbReference>